<proteinExistence type="predicted"/>
<dbReference type="Proteomes" id="UP001057452">
    <property type="component" value="Chromosome 6"/>
</dbReference>
<sequence length="285" mass="31896">MSTTRPLLGMRRVTELMCQEQPSSRLTAAAARQQLETPTVDEFTVLEEKENELKAAKPRVEQVFKVTFTIIGLLDHTRLPLGSQTSRQIWLQLIGNTGRRVEGKGSVVADAQVSLSVSGDWHLSLLFVTHQQMEYVRGLCDPELQKKRGTRWTCTVFLPGPGASSSTGSSGTPVLKWWCPSGPPASVGPGGTRSHGAEPGQQFEKRSLPSDREPAVKRAFKSFVEERDDKYTMELLLLPSALKEELRDWLTAPPPQTHLPWLSSTRRFTPTWWRRSRTARRAAPP</sequence>
<evidence type="ECO:0000313" key="1">
    <source>
        <dbReference type="EMBL" id="KAI4825194.1"/>
    </source>
</evidence>
<evidence type="ECO:0000313" key="2">
    <source>
        <dbReference type="Proteomes" id="UP001057452"/>
    </source>
</evidence>
<accession>A0ACB9XFZ9</accession>
<gene>
    <name evidence="1" type="ORF">KUCAC02_020885</name>
</gene>
<organism evidence="1 2">
    <name type="scientific">Chaenocephalus aceratus</name>
    <name type="common">Blackfin icefish</name>
    <name type="synonym">Chaenichthys aceratus</name>
    <dbReference type="NCBI Taxonomy" id="36190"/>
    <lineage>
        <taxon>Eukaryota</taxon>
        <taxon>Metazoa</taxon>
        <taxon>Chordata</taxon>
        <taxon>Craniata</taxon>
        <taxon>Vertebrata</taxon>
        <taxon>Euteleostomi</taxon>
        <taxon>Actinopterygii</taxon>
        <taxon>Neopterygii</taxon>
        <taxon>Teleostei</taxon>
        <taxon>Neoteleostei</taxon>
        <taxon>Acanthomorphata</taxon>
        <taxon>Eupercaria</taxon>
        <taxon>Perciformes</taxon>
        <taxon>Notothenioidei</taxon>
        <taxon>Channichthyidae</taxon>
        <taxon>Chaenocephalus</taxon>
    </lineage>
</organism>
<name>A0ACB9XFZ9_CHAAC</name>
<protein>
    <submittedName>
        <fullName evidence="1">Uncharacterized protein</fullName>
    </submittedName>
</protein>
<reference evidence="1" key="1">
    <citation type="submission" date="2022-05" db="EMBL/GenBank/DDBJ databases">
        <title>Chromosome-level genome of Chaenocephalus aceratus.</title>
        <authorList>
            <person name="Park H."/>
        </authorList>
    </citation>
    <scope>NUCLEOTIDE SEQUENCE</scope>
    <source>
        <strain evidence="1">KU_202001</strain>
    </source>
</reference>
<keyword evidence="2" id="KW-1185">Reference proteome</keyword>
<comment type="caution">
    <text evidence="1">The sequence shown here is derived from an EMBL/GenBank/DDBJ whole genome shotgun (WGS) entry which is preliminary data.</text>
</comment>
<dbReference type="EMBL" id="CM043790">
    <property type="protein sequence ID" value="KAI4825194.1"/>
    <property type="molecule type" value="Genomic_DNA"/>
</dbReference>